<evidence type="ECO:0008006" key="3">
    <source>
        <dbReference type="Google" id="ProtNLM"/>
    </source>
</evidence>
<gene>
    <name evidence="1" type="ordered locus">MAV_0824</name>
</gene>
<dbReference type="KEGG" id="mav:MAV_0824"/>
<dbReference type="EMBL" id="CP000479">
    <property type="protein sequence ID" value="ABK65794.1"/>
    <property type="molecule type" value="Genomic_DNA"/>
</dbReference>
<proteinExistence type="predicted"/>
<organism evidence="1 2">
    <name type="scientific">Mycobacterium avium (strain 104)</name>
    <dbReference type="NCBI Taxonomy" id="243243"/>
    <lineage>
        <taxon>Bacteria</taxon>
        <taxon>Bacillati</taxon>
        <taxon>Actinomycetota</taxon>
        <taxon>Actinomycetes</taxon>
        <taxon>Mycobacteriales</taxon>
        <taxon>Mycobacteriaceae</taxon>
        <taxon>Mycobacterium</taxon>
        <taxon>Mycobacterium avium complex (MAC)</taxon>
    </lineage>
</organism>
<dbReference type="RefSeq" id="WP_011723791.1">
    <property type="nucleotide sequence ID" value="NC_008595.1"/>
</dbReference>
<name>A0A0H2ZVS9_MYCA1</name>
<evidence type="ECO:0000313" key="2">
    <source>
        <dbReference type="Proteomes" id="UP000001574"/>
    </source>
</evidence>
<accession>A0A0H2ZVS9</accession>
<dbReference type="AlphaFoldDB" id="A0A0H2ZVS9"/>
<dbReference type="HOGENOM" id="CLU_188371_0_0_11"/>
<reference evidence="1 2" key="1">
    <citation type="submission" date="2006-10" db="EMBL/GenBank/DDBJ databases">
        <authorList>
            <person name="Fleischmann R.D."/>
            <person name="Dodson R.J."/>
            <person name="Haft D.H."/>
            <person name="Merkel J.S."/>
            <person name="Nelson W.C."/>
            <person name="Fraser C.M."/>
        </authorList>
    </citation>
    <scope>NUCLEOTIDE SEQUENCE [LARGE SCALE GENOMIC DNA]</scope>
    <source>
        <strain evidence="1 2">104</strain>
    </source>
</reference>
<protein>
    <recommendedName>
        <fullName evidence="3">GIY-YIG domain-containing protein</fullName>
    </recommendedName>
</protein>
<evidence type="ECO:0000313" key="1">
    <source>
        <dbReference type="EMBL" id="ABK65794.1"/>
    </source>
</evidence>
<dbReference type="Proteomes" id="UP000001574">
    <property type="component" value="Chromosome"/>
</dbReference>
<sequence>MYAGDTLAYVGVSADPKTRIAKHRRKPWGKSFDRIGLQWFPSRADGFAAERAAILAERPLYNTARPRGAML</sequence>